<sequence length="66" mass="6816">MLRALEQLRGSLPQHVAIWAGGSSPALARGGVAGVQAIRDVGDIGPTLRAWRDELAAEPARLTSAG</sequence>
<keyword evidence="2" id="KW-1185">Reference proteome</keyword>
<evidence type="ECO:0000313" key="2">
    <source>
        <dbReference type="Proteomes" id="UP000500826"/>
    </source>
</evidence>
<reference evidence="1 2" key="1">
    <citation type="submission" date="2020-05" db="EMBL/GenBank/DDBJ databases">
        <title>Ramlibacter rhizophilus sp. nov., isolated from rhizosphere soil of national flower Mugunghwa from South Korea.</title>
        <authorList>
            <person name="Zheng-Fei Y."/>
            <person name="Huan T."/>
        </authorList>
    </citation>
    <scope>NUCLEOTIDE SEQUENCE [LARGE SCALE GENOMIC DNA]</scope>
    <source>
        <strain evidence="1 2">H242</strain>
    </source>
</reference>
<dbReference type="Proteomes" id="UP000500826">
    <property type="component" value="Chromosome"/>
</dbReference>
<name>A0ABX6NZG5_9BURK</name>
<gene>
    <name evidence="1" type="ORF">HK414_18785</name>
</gene>
<accession>A0ABX6NZG5</accession>
<evidence type="ECO:0000313" key="1">
    <source>
        <dbReference type="EMBL" id="QJW83204.1"/>
    </source>
</evidence>
<dbReference type="EMBL" id="CP053418">
    <property type="protein sequence ID" value="QJW83204.1"/>
    <property type="molecule type" value="Genomic_DNA"/>
</dbReference>
<proteinExistence type="predicted"/>
<organism evidence="1 2">
    <name type="scientific">Ramlibacter terrae</name>
    <dbReference type="NCBI Taxonomy" id="2732511"/>
    <lineage>
        <taxon>Bacteria</taxon>
        <taxon>Pseudomonadati</taxon>
        <taxon>Pseudomonadota</taxon>
        <taxon>Betaproteobacteria</taxon>
        <taxon>Burkholderiales</taxon>
        <taxon>Comamonadaceae</taxon>
        <taxon>Ramlibacter</taxon>
    </lineage>
</organism>
<protein>
    <submittedName>
        <fullName evidence="1">Uncharacterized protein</fullName>
    </submittedName>
</protein>